<dbReference type="Proteomes" id="UP000199268">
    <property type="component" value="Unassembled WGS sequence"/>
</dbReference>
<evidence type="ECO:0000256" key="4">
    <source>
        <dbReference type="ARBA" id="ARBA00022989"/>
    </source>
</evidence>
<feature type="transmembrane region" description="Helical" evidence="6">
    <location>
        <begin position="29"/>
        <end position="49"/>
    </location>
</feature>
<feature type="transmembrane region" description="Helical" evidence="6">
    <location>
        <begin position="61"/>
        <end position="85"/>
    </location>
</feature>
<evidence type="ECO:0000313" key="9">
    <source>
        <dbReference type="Proteomes" id="UP000199268"/>
    </source>
</evidence>
<reference evidence="9" key="1">
    <citation type="submission" date="2016-08" db="EMBL/GenBank/DDBJ databases">
        <authorList>
            <person name="Varghese N."/>
            <person name="Submissions Spin"/>
        </authorList>
    </citation>
    <scope>NUCLEOTIDE SEQUENCE [LARGE SCALE GENOMIC DNA]</scope>
    <source>
        <strain evidence="9">R-53094</strain>
    </source>
</reference>
<dbReference type="InterPro" id="IPR036259">
    <property type="entry name" value="MFS_trans_sf"/>
</dbReference>
<feature type="transmembrane region" description="Helical" evidence="6">
    <location>
        <begin position="329"/>
        <end position="349"/>
    </location>
</feature>
<dbReference type="InterPro" id="IPR051337">
    <property type="entry name" value="OPA_Antiporter"/>
</dbReference>
<accession>A0A1C3ZMB2</accession>
<comment type="subcellular location">
    <subcellularLocation>
        <location evidence="1">Cell membrane</location>
        <topology evidence="1">Multi-pass membrane protein</topology>
    </subcellularLocation>
</comment>
<dbReference type="EMBL" id="FMAO01000002">
    <property type="protein sequence ID" value="SCB83451.1"/>
    <property type="molecule type" value="Genomic_DNA"/>
</dbReference>
<dbReference type="InterPro" id="IPR011701">
    <property type="entry name" value="MFS"/>
</dbReference>
<dbReference type="Gene3D" id="1.20.1250.20">
    <property type="entry name" value="MFS general substrate transporter like domains"/>
    <property type="match status" value="2"/>
</dbReference>
<feature type="transmembrane region" description="Helical" evidence="6">
    <location>
        <begin position="120"/>
        <end position="139"/>
    </location>
</feature>
<sequence length="450" mass="48814">MFNFLKPLPDATTPVPPNKVESSYKKWQFRVLLSTSIIYIGYYIIRLIFTAQQNEIRAAYGFSLTQMGFILSMFGIGYGVSKLIMGTLADRSNANRYIAFGLLASSVINVVLGSTKSFTLILLLMLMNSILQGMGAAAAQRSISLWFGKNKKGSFLARGTAYSIWSSAHNFGAFAAVASINLSALMFGPSVAFSFYTASAISVLIAIISLWLGSDRPATQGLPTIEEYSGEAVVVEGEIVQSELTDDSVFKVFIKYILKNKLVMIIILVSLSLYVVRFGIMSWIPGYLTEHKGFSQSEAKWLFGIFELASVPGVILLGYISDLLKGRRALAMIGSLVLLAIDLTAYFYVTNHAALIVILLLLGNLIYAPITIIGLMVNEAVPKFAVGMSTGAMGFAQYVFGEVIGTLGVASIAQTYGWAAADVVIYLFTAIAVAGAIYIMIKQNSMLKEV</sequence>
<dbReference type="AlphaFoldDB" id="A0A1C3ZMB2"/>
<feature type="transmembrane region" description="Helical" evidence="6">
    <location>
        <begin position="301"/>
        <end position="320"/>
    </location>
</feature>
<evidence type="ECO:0000256" key="5">
    <source>
        <dbReference type="ARBA" id="ARBA00023136"/>
    </source>
</evidence>
<feature type="transmembrane region" description="Helical" evidence="6">
    <location>
        <begin position="423"/>
        <end position="441"/>
    </location>
</feature>
<keyword evidence="9" id="KW-1185">Reference proteome</keyword>
<feature type="domain" description="Major facilitator superfamily (MFS) profile" evidence="7">
    <location>
        <begin position="30"/>
        <end position="447"/>
    </location>
</feature>
<evidence type="ECO:0000256" key="6">
    <source>
        <dbReference type="SAM" id="Phobius"/>
    </source>
</evidence>
<dbReference type="OrthoDB" id="9766638at2"/>
<feature type="transmembrane region" description="Helical" evidence="6">
    <location>
        <begin position="355"/>
        <end position="377"/>
    </location>
</feature>
<dbReference type="Pfam" id="PF07690">
    <property type="entry name" value="MFS_1"/>
    <property type="match status" value="1"/>
</dbReference>
<dbReference type="GO" id="GO:0035435">
    <property type="term" value="P:phosphate ion transmembrane transport"/>
    <property type="evidence" value="ECO:0007669"/>
    <property type="project" value="TreeGrafter"/>
</dbReference>
<dbReference type="GO" id="GO:0005886">
    <property type="term" value="C:plasma membrane"/>
    <property type="evidence" value="ECO:0007669"/>
    <property type="project" value="UniProtKB-SubCell"/>
</dbReference>
<dbReference type="PIRSF" id="PIRSF002808">
    <property type="entry name" value="Hexose_phosphate_transp"/>
    <property type="match status" value="1"/>
</dbReference>
<keyword evidence="2" id="KW-0813">Transport</keyword>
<dbReference type="InterPro" id="IPR000849">
    <property type="entry name" value="Sugar_P_transporter"/>
</dbReference>
<evidence type="ECO:0000313" key="8">
    <source>
        <dbReference type="EMBL" id="SCB83451.1"/>
    </source>
</evidence>
<dbReference type="PANTHER" id="PTHR43826">
    <property type="entry name" value="GLUCOSE-6-PHOSPHATE EXCHANGER SLC37A4"/>
    <property type="match status" value="1"/>
</dbReference>
<keyword evidence="5 6" id="KW-0472">Membrane</keyword>
<feature type="transmembrane region" description="Helical" evidence="6">
    <location>
        <begin position="97"/>
        <end position="114"/>
    </location>
</feature>
<feature type="transmembrane region" description="Helical" evidence="6">
    <location>
        <begin position="262"/>
        <end position="281"/>
    </location>
</feature>
<feature type="transmembrane region" description="Helical" evidence="6">
    <location>
        <begin position="193"/>
        <end position="212"/>
    </location>
</feature>
<protein>
    <submittedName>
        <fullName evidence="8">MFS transporter, OPA family, glycerol-3-phosphate transporter</fullName>
    </submittedName>
</protein>
<dbReference type="InterPro" id="IPR020846">
    <property type="entry name" value="MFS_dom"/>
</dbReference>
<keyword evidence="4 6" id="KW-1133">Transmembrane helix</keyword>
<evidence type="ECO:0000256" key="1">
    <source>
        <dbReference type="ARBA" id="ARBA00004651"/>
    </source>
</evidence>
<evidence type="ECO:0000259" key="7">
    <source>
        <dbReference type="PROSITE" id="PS50850"/>
    </source>
</evidence>
<dbReference type="RefSeq" id="WP_092461570.1">
    <property type="nucleotide sequence ID" value="NZ_BJEE01000001.1"/>
</dbReference>
<gene>
    <name evidence="8" type="ORF">GA0061074_10292</name>
</gene>
<dbReference type="SUPFAM" id="SSF103473">
    <property type="entry name" value="MFS general substrate transporter"/>
    <property type="match status" value="1"/>
</dbReference>
<dbReference type="GO" id="GO:0061513">
    <property type="term" value="F:glucose 6-phosphate:phosphate antiporter activity"/>
    <property type="evidence" value="ECO:0007669"/>
    <property type="project" value="TreeGrafter"/>
</dbReference>
<dbReference type="PROSITE" id="PS50850">
    <property type="entry name" value="MFS"/>
    <property type="match status" value="1"/>
</dbReference>
<evidence type="ECO:0000256" key="2">
    <source>
        <dbReference type="ARBA" id="ARBA00022448"/>
    </source>
</evidence>
<proteinExistence type="predicted"/>
<organism evidence="8 9">
    <name type="scientific">Weissella bombi</name>
    <dbReference type="NCBI Taxonomy" id="1505725"/>
    <lineage>
        <taxon>Bacteria</taxon>
        <taxon>Bacillati</taxon>
        <taxon>Bacillota</taxon>
        <taxon>Bacilli</taxon>
        <taxon>Lactobacillales</taxon>
        <taxon>Lactobacillaceae</taxon>
        <taxon>Weissella</taxon>
    </lineage>
</organism>
<name>A0A1C3ZMB2_9LACO</name>
<keyword evidence="3 6" id="KW-0812">Transmembrane</keyword>
<evidence type="ECO:0000256" key="3">
    <source>
        <dbReference type="ARBA" id="ARBA00022692"/>
    </source>
</evidence>
<dbReference type="PANTHER" id="PTHR43826:SF6">
    <property type="entry name" value="GLYCEROL-3-PHOSPHATE TRANSPORTER"/>
    <property type="match status" value="1"/>
</dbReference>